<evidence type="ECO:0000259" key="4">
    <source>
        <dbReference type="PROSITE" id="PS51379"/>
    </source>
</evidence>
<dbReference type="KEGG" id="tmb:Thimo_3241"/>
<dbReference type="OrthoDB" id="9803397at2"/>
<dbReference type="EMBL" id="CP003051">
    <property type="protein sequence ID" value="AGA91919.1"/>
    <property type="molecule type" value="Genomic_DNA"/>
</dbReference>
<dbReference type="Pfam" id="PF00037">
    <property type="entry name" value="Fer4"/>
    <property type="match status" value="1"/>
</dbReference>
<keyword evidence="6" id="KW-1185">Reference proteome</keyword>
<proteinExistence type="predicted"/>
<dbReference type="PROSITE" id="PS51379">
    <property type="entry name" value="4FE4S_FER_2"/>
    <property type="match status" value="1"/>
</dbReference>
<gene>
    <name evidence="5" type="ORF">Thimo_3241</name>
</gene>
<evidence type="ECO:0000256" key="2">
    <source>
        <dbReference type="ARBA" id="ARBA00023004"/>
    </source>
</evidence>
<feature type="domain" description="4Fe-4S ferredoxin-type" evidence="4">
    <location>
        <begin position="1"/>
        <end position="30"/>
    </location>
</feature>
<keyword evidence="3" id="KW-0411">Iron-sulfur</keyword>
<accession>L0H2U9</accession>
<dbReference type="HOGENOM" id="CLU_139698_11_0_6"/>
<reference evidence="5 6" key="1">
    <citation type="submission" date="2011-09" db="EMBL/GenBank/DDBJ databases">
        <title>Complete sequence of chromosome of Thioflavicoccus mobilis 8321.</title>
        <authorList>
            <consortium name="US DOE Joint Genome Institute"/>
            <person name="Lucas S."/>
            <person name="Han J."/>
            <person name="Lapidus A."/>
            <person name="Cheng J.-F."/>
            <person name="Goodwin L."/>
            <person name="Pitluck S."/>
            <person name="Peters L."/>
            <person name="Ovchinnikova G."/>
            <person name="Lu M."/>
            <person name="Detter J.C."/>
            <person name="Han C."/>
            <person name="Tapia R."/>
            <person name="Land M."/>
            <person name="Hauser L."/>
            <person name="Kyrpides N."/>
            <person name="Ivanova N."/>
            <person name="Pagani I."/>
            <person name="Vogl K."/>
            <person name="Liu Z."/>
            <person name="Imhoff J."/>
            <person name="Thiel V."/>
            <person name="Frigaard N.-U."/>
            <person name="Bryant D."/>
            <person name="Woyke T."/>
        </authorList>
    </citation>
    <scope>NUCLEOTIDE SEQUENCE [LARGE SCALE GENOMIC DNA]</scope>
    <source>
        <strain evidence="5 6">8321</strain>
    </source>
</reference>
<dbReference type="eggNOG" id="COG1145">
    <property type="taxonomic scope" value="Bacteria"/>
</dbReference>
<dbReference type="STRING" id="765912.Thimo_3241"/>
<keyword evidence="2" id="KW-0408">Iron</keyword>
<dbReference type="SUPFAM" id="SSF54862">
    <property type="entry name" value="4Fe-4S ferredoxins"/>
    <property type="match status" value="1"/>
</dbReference>
<dbReference type="Gene3D" id="3.30.70.20">
    <property type="match status" value="1"/>
</dbReference>
<dbReference type="PATRIC" id="fig|765912.4.peg.3173"/>
<keyword evidence="1" id="KW-0479">Metal-binding</keyword>
<dbReference type="AlphaFoldDB" id="L0H2U9"/>
<dbReference type="Proteomes" id="UP000010816">
    <property type="component" value="Chromosome"/>
</dbReference>
<protein>
    <submittedName>
        <fullName evidence="5">Dissimilatory sulfite reductase (Desulfoviridin), alpha/beta subunit</fullName>
    </submittedName>
</protein>
<dbReference type="RefSeq" id="WP_015282047.1">
    <property type="nucleotide sequence ID" value="NC_019940.1"/>
</dbReference>
<evidence type="ECO:0000313" key="6">
    <source>
        <dbReference type="Proteomes" id="UP000010816"/>
    </source>
</evidence>
<dbReference type="GO" id="GO:0046872">
    <property type="term" value="F:metal ion binding"/>
    <property type="evidence" value="ECO:0007669"/>
    <property type="project" value="UniProtKB-KW"/>
</dbReference>
<evidence type="ECO:0000313" key="5">
    <source>
        <dbReference type="EMBL" id="AGA91919.1"/>
    </source>
</evidence>
<evidence type="ECO:0000256" key="1">
    <source>
        <dbReference type="ARBA" id="ARBA00022723"/>
    </source>
</evidence>
<evidence type="ECO:0000256" key="3">
    <source>
        <dbReference type="ARBA" id="ARBA00023014"/>
    </source>
</evidence>
<dbReference type="InterPro" id="IPR017896">
    <property type="entry name" value="4Fe4S_Fe-S-bd"/>
</dbReference>
<dbReference type="GO" id="GO:0051536">
    <property type="term" value="F:iron-sulfur cluster binding"/>
    <property type="evidence" value="ECO:0007669"/>
    <property type="project" value="UniProtKB-KW"/>
</dbReference>
<name>L0H2U9_9GAMM</name>
<sequence length="64" mass="6868">MAFQIVRDVCTACGDCEPVCPTNSISPAKGVYRIEASTCTECEGEFDDPQCLDACMEDDCIVPA</sequence>
<organism evidence="5 6">
    <name type="scientific">Thioflavicoccus mobilis 8321</name>
    <dbReference type="NCBI Taxonomy" id="765912"/>
    <lineage>
        <taxon>Bacteria</taxon>
        <taxon>Pseudomonadati</taxon>
        <taxon>Pseudomonadota</taxon>
        <taxon>Gammaproteobacteria</taxon>
        <taxon>Chromatiales</taxon>
        <taxon>Chromatiaceae</taxon>
        <taxon>Thioflavicoccus</taxon>
    </lineage>
</organism>
<dbReference type="PROSITE" id="PS00198">
    <property type="entry name" value="4FE4S_FER_1"/>
    <property type="match status" value="1"/>
</dbReference>
<dbReference type="InterPro" id="IPR017900">
    <property type="entry name" value="4Fe4S_Fe_S_CS"/>
</dbReference>